<evidence type="ECO:0000256" key="12">
    <source>
        <dbReference type="ARBA" id="ARBA00038074"/>
    </source>
</evidence>
<feature type="domain" description="GH16" evidence="15">
    <location>
        <begin position="18"/>
        <end position="248"/>
    </location>
</feature>
<comment type="catalytic activity">
    <reaction evidence="1">
        <text>Random endo-hydrolysis of N-acetyl-beta-D-glucosaminide (1-&gt;4)-beta-linkages in chitin and chitodextrins.</text>
        <dbReference type="EC" id="3.2.1.14"/>
    </reaction>
</comment>
<evidence type="ECO:0000256" key="6">
    <source>
        <dbReference type="ARBA" id="ARBA00022729"/>
    </source>
</evidence>
<evidence type="ECO:0000256" key="11">
    <source>
        <dbReference type="ARBA" id="ARBA00023316"/>
    </source>
</evidence>
<gene>
    <name evidence="16" type="ORF">B5807_02238</name>
</gene>
<dbReference type="PROSITE" id="PS51762">
    <property type="entry name" value="GH16_2"/>
    <property type="match status" value="1"/>
</dbReference>
<evidence type="ECO:0000256" key="5">
    <source>
        <dbReference type="ARBA" id="ARBA00022679"/>
    </source>
</evidence>
<reference evidence="16 17" key="1">
    <citation type="journal article" date="2017" name="Genome Announc.">
        <title>Genome sequence of the saprophytic ascomycete Epicoccum nigrum ICMP 19927 strain isolated from New Zealand.</title>
        <authorList>
            <person name="Fokin M."/>
            <person name="Fleetwood D."/>
            <person name="Weir B.S."/>
            <person name="Villas-Boas S.G."/>
        </authorList>
    </citation>
    <scope>NUCLEOTIDE SEQUENCE [LARGE SCALE GENOMIC DNA]</scope>
    <source>
        <strain evidence="16 17">ICMP 19927</strain>
    </source>
</reference>
<keyword evidence="13" id="KW-0812">Transmembrane</keyword>
<keyword evidence="5" id="KW-0808">Transferase</keyword>
<name>A0A1Y2MCI8_EPING</name>
<proteinExistence type="inferred from homology"/>
<keyword evidence="7" id="KW-0378">Hydrolase</keyword>
<feature type="chain" id="PRO_5011988319" description="chitinase" evidence="14">
    <location>
        <begin position="22"/>
        <end position="377"/>
    </location>
</feature>
<evidence type="ECO:0000313" key="17">
    <source>
        <dbReference type="Proteomes" id="UP000193240"/>
    </source>
</evidence>
<dbReference type="InterPro" id="IPR013320">
    <property type="entry name" value="ConA-like_dom_sf"/>
</dbReference>
<dbReference type="CDD" id="cd02183">
    <property type="entry name" value="GH16_fungal_CRH1_transglycosylase"/>
    <property type="match status" value="1"/>
</dbReference>
<dbReference type="EMBL" id="KZ107839">
    <property type="protein sequence ID" value="OSS53197.1"/>
    <property type="molecule type" value="Genomic_DNA"/>
</dbReference>
<dbReference type="Gene3D" id="2.60.120.200">
    <property type="match status" value="1"/>
</dbReference>
<evidence type="ECO:0000256" key="7">
    <source>
        <dbReference type="ARBA" id="ARBA00022801"/>
    </source>
</evidence>
<accession>A0A1Y2MCI8</accession>
<dbReference type="GO" id="GO:0005975">
    <property type="term" value="P:carbohydrate metabolic process"/>
    <property type="evidence" value="ECO:0007669"/>
    <property type="project" value="InterPro"/>
</dbReference>
<sequence length="377" mass="41595">MKSFTLSTLAVLASVLPTTWAQTHSACNPLNTTGCPNMQALGGNATFFWNKTGIPTGGKVWEKMNQGTIDWSEDPQGGGATFVIERSGDSPQVQSKFYMLFGRFEVIMKAAKGQGIVSSAILQSEALDEIDWEFLGTKDDQALTNYFGKGNTTSYDRGKEYDMSPPQDDYHNYTIDWTKERIQWILDGKVLRELFPKDALDGKNYPQTPMNVRLGAWAGGDTNNNDPGVVEWAGGKTDFSQGPFTMKVQAVYCQDYTQGAEYSWENMDASGSWEKVKVIEPEKKSKVLKEIQDPSGVRNNWKALSAGAKSGIIIGSLAVLGVLVCLLAFCCIKQRRAGKREHAALLAGEQKEAAELEEYKNQMQKGKFGFGNNANRV</sequence>
<dbReference type="Pfam" id="PF00722">
    <property type="entry name" value="Glyco_hydro_16"/>
    <property type="match status" value="1"/>
</dbReference>
<dbReference type="InterPro" id="IPR050546">
    <property type="entry name" value="Glycosyl_Hydrlase_16"/>
</dbReference>
<evidence type="ECO:0000313" key="16">
    <source>
        <dbReference type="EMBL" id="OSS53197.1"/>
    </source>
</evidence>
<dbReference type="InterPro" id="IPR000757">
    <property type="entry name" value="Beta-glucanase-like"/>
</dbReference>
<keyword evidence="6 14" id="KW-0732">Signal</keyword>
<dbReference type="Proteomes" id="UP000193240">
    <property type="component" value="Unassembled WGS sequence"/>
</dbReference>
<feature type="signal peptide" evidence="14">
    <location>
        <begin position="1"/>
        <end position="21"/>
    </location>
</feature>
<dbReference type="EC" id="3.2.1.14" evidence="3"/>
<comment type="similarity">
    <text evidence="12">Belongs to the glycosyl hydrolase 16 family. CRH1 subfamily.</text>
</comment>
<evidence type="ECO:0000256" key="3">
    <source>
        <dbReference type="ARBA" id="ARBA00012729"/>
    </source>
</evidence>
<comment type="subcellular location">
    <subcellularLocation>
        <location evidence="2">Membrane</location>
    </subcellularLocation>
</comment>
<protein>
    <recommendedName>
        <fullName evidence="3">chitinase</fullName>
        <ecNumber evidence="3">3.2.1.14</ecNumber>
    </recommendedName>
</protein>
<evidence type="ECO:0000256" key="10">
    <source>
        <dbReference type="ARBA" id="ARBA00023295"/>
    </source>
</evidence>
<keyword evidence="17" id="KW-1185">Reference proteome</keyword>
<evidence type="ECO:0000259" key="15">
    <source>
        <dbReference type="PROSITE" id="PS51762"/>
    </source>
</evidence>
<organism evidence="16 17">
    <name type="scientific">Epicoccum nigrum</name>
    <name type="common">Soil fungus</name>
    <name type="synonym">Epicoccum purpurascens</name>
    <dbReference type="NCBI Taxonomy" id="105696"/>
    <lineage>
        <taxon>Eukaryota</taxon>
        <taxon>Fungi</taxon>
        <taxon>Dikarya</taxon>
        <taxon>Ascomycota</taxon>
        <taxon>Pezizomycotina</taxon>
        <taxon>Dothideomycetes</taxon>
        <taxon>Pleosporomycetidae</taxon>
        <taxon>Pleosporales</taxon>
        <taxon>Pleosporineae</taxon>
        <taxon>Didymellaceae</taxon>
        <taxon>Epicoccum</taxon>
    </lineage>
</organism>
<keyword evidence="4" id="KW-0328">Glycosyltransferase</keyword>
<keyword evidence="9" id="KW-0325">Glycoprotein</keyword>
<dbReference type="InParanoid" id="A0A1Y2MCI8"/>
<dbReference type="PANTHER" id="PTHR10963:SF27">
    <property type="entry name" value="GLYCOSIDASE-RELATED"/>
    <property type="match status" value="1"/>
</dbReference>
<feature type="transmembrane region" description="Helical" evidence="13">
    <location>
        <begin position="312"/>
        <end position="332"/>
    </location>
</feature>
<keyword evidence="8 13" id="KW-0472">Membrane</keyword>
<evidence type="ECO:0000256" key="9">
    <source>
        <dbReference type="ARBA" id="ARBA00023180"/>
    </source>
</evidence>
<dbReference type="AlphaFoldDB" id="A0A1Y2MCI8"/>
<evidence type="ECO:0000256" key="13">
    <source>
        <dbReference type="SAM" id="Phobius"/>
    </source>
</evidence>
<dbReference type="GO" id="GO:0009277">
    <property type="term" value="C:fungal-type cell wall"/>
    <property type="evidence" value="ECO:0007669"/>
    <property type="project" value="TreeGrafter"/>
</dbReference>
<evidence type="ECO:0000256" key="2">
    <source>
        <dbReference type="ARBA" id="ARBA00004370"/>
    </source>
</evidence>
<keyword evidence="10" id="KW-0326">Glycosidase</keyword>
<dbReference type="GO" id="GO:0016757">
    <property type="term" value="F:glycosyltransferase activity"/>
    <property type="evidence" value="ECO:0007669"/>
    <property type="project" value="UniProtKB-KW"/>
</dbReference>
<evidence type="ECO:0000256" key="1">
    <source>
        <dbReference type="ARBA" id="ARBA00000822"/>
    </source>
</evidence>
<dbReference type="PANTHER" id="PTHR10963">
    <property type="entry name" value="GLYCOSYL HYDROLASE-RELATED"/>
    <property type="match status" value="1"/>
</dbReference>
<evidence type="ECO:0000256" key="8">
    <source>
        <dbReference type="ARBA" id="ARBA00023136"/>
    </source>
</evidence>
<dbReference type="GO" id="GO:0016020">
    <property type="term" value="C:membrane"/>
    <property type="evidence" value="ECO:0007669"/>
    <property type="project" value="UniProtKB-SubCell"/>
</dbReference>
<dbReference type="STRING" id="105696.A0A1Y2MCI8"/>
<dbReference type="OMA" id="VRLGIWP"/>
<keyword evidence="11" id="KW-0961">Cell wall biogenesis/degradation</keyword>
<dbReference type="GO" id="GO:0008843">
    <property type="term" value="F:endochitinase activity"/>
    <property type="evidence" value="ECO:0007669"/>
    <property type="project" value="UniProtKB-EC"/>
</dbReference>
<dbReference type="GO" id="GO:0031505">
    <property type="term" value="P:fungal-type cell wall organization"/>
    <property type="evidence" value="ECO:0007669"/>
    <property type="project" value="TreeGrafter"/>
</dbReference>
<evidence type="ECO:0000256" key="14">
    <source>
        <dbReference type="SAM" id="SignalP"/>
    </source>
</evidence>
<evidence type="ECO:0000256" key="4">
    <source>
        <dbReference type="ARBA" id="ARBA00022676"/>
    </source>
</evidence>
<dbReference type="SUPFAM" id="SSF49899">
    <property type="entry name" value="Concanavalin A-like lectins/glucanases"/>
    <property type="match status" value="1"/>
</dbReference>
<keyword evidence="13" id="KW-1133">Transmembrane helix</keyword>